<keyword evidence="5" id="KW-0479">Metal-binding</keyword>
<organism evidence="9 10">
    <name type="scientific">Polyporus arcularius HHB13444</name>
    <dbReference type="NCBI Taxonomy" id="1314778"/>
    <lineage>
        <taxon>Eukaryota</taxon>
        <taxon>Fungi</taxon>
        <taxon>Dikarya</taxon>
        <taxon>Basidiomycota</taxon>
        <taxon>Agaricomycotina</taxon>
        <taxon>Agaricomycetes</taxon>
        <taxon>Polyporales</taxon>
        <taxon>Polyporaceae</taxon>
        <taxon>Polyporus</taxon>
    </lineage>
</organism>
<evidence type="ECO:0000313" key="10">
    <source>
        <dbReference type="Proteomes" id="UP000308197"/>
    </source>
</evidence>
<dbReference type="GO" id="GO:0005506">
    <property type="term" value="F:iron ion binding"/>
    <property type="evidence" value="ECO:0007669"/>
    <property type="project" value="InterPro"/>
</dbReference>
<dbReference type="GO" id="GO:0016705">
    <property type="term" value="F:oxidoreductase activity, acting on paired donors, with incorporation or reduction of molecular oxygen"/>
    <property type="evidence" value="ECO:0007669"/>
    <property type="project" value="InterPro"/>
</dbReference>
<keyword evidence="10" id="KW-1185">Reference proteome</keyword>
<dbReference type="InterPro" id="IPR050121">
    <property type="entry name" value="Cytochrome_P450_monoxygenase"/>
</dbReference>
<comment type="cofactor">
    <cofactor evidence="1">
        <name>heme</name>
        <dbReference type="ChEBI" id="CHEBI:30413"/>
    </cofactor>
</comment>
<dbReference type="Gene3D" id="1.10.630.10">
    <property type="entry name" value="Cytochrome P450"/>
    <property type="match status" value="1"/>
</dbReference>
<evidence type="ECO:0000256" key="4">
    <source>
        <dbReference type="ARBA" id="ARBA00022617"/>
    </source>
</evidence>
<keyword evidence="7" id="KW-0408">Iron</keyword>
<dbReference type="PANTHER" id="PTHR24305">
    <property type="entry name" value="CYTOCHROME P450"/>
    <property type="match status" value="1"/>
</dbReference>
<dbReference type="EMBL" id="ML212535">
    <property type="protein sequence ID" value="TFK78436.1"/>
    <property type="molecule type" value="Genomic_DNA"/>
</dbReference>
<dbReference type="STRING" id="1314778.A0A5C3NLQ8"/>
<gene>
    <name evidence="9" type="ORF">K466DRAFT_606984</name>
</gene>
<dbReference type="Pfam" id="PF00067">
    <property type="entry name" value="p450"/>
    <property type="match status" value="2"/>
</dbReference>
<dbReference type="PANTHER" id="PTHR24305:SF166">
    <property type="entry name" value="CYTOCHROME P450 12A4, MITOCHONDRIAL-RELATED"/>
    <property type="match status" value="1"/>
</dbReference>
<comment type="similarity">
    <text evidence="3">Belongs to the cytochrome P450 family.</text>
</comment>
<dbReference type="GO" id="GO:0020037">
    <property type="term" value="F:heme binding"/>
    <property type="evidence" value="ECO:0007669"/>
    <property type="project" value="InterPro"/>
</dbReference>
<evidence type="ECO:0000313" key="9">
    <source>
        <dbReference type="EMBL" id="TFK78436.1"/>
    </source>
</evidence>
<dbReference type="InParanoid" id="A0A5C3NLQ8"/>
<reference evidence="9 10" key="1">
    <citation type="journal article" date="2019" name="Nat. Ecol. Evol.">
        <title>Megaphylogeny resolves global patterns of mushroom evolution.</title>
        <authorList>
            <person name="Varga T."/>
            <person name="Krizsan K."/>
            <person name="Foldi C."/>
            <person name="Dima B."/>
            <person name="Sanchez-Garcia M."/>
            <person name="Sanchez-Ramirez S."/>
            <person name="Szollosi G.J."/>
            <person name="Szarkandi J.G."/>
            <person name="Papp V."/>
            <person name="Albert L."/>
            <person name="Andreopoulos W."/>
            <person name="Angelini C."/>
            <person name="Antonin V."/>
            <person name="Barry K.W."/>
            <person name="Bougher N.L."/>
            <person name="Buchanan P."/>
            <person name="Buyck B."/>
            <person name="Bense V."/>
            <person name="Catcheside P."/>
            <person name="Chovatia M."/>
            <person name="Cooper J."/>
            <person name="Damon W."/>
            <person name="Desjardin D."/>
            <person name="Finy P."/>
            <person name="Geml J."/>
            <person name="Haridas S."/>
            <person name="Hughes K."/>
            <person name="Justo A."/>
            <person name="Karasinski D."/>
            <person name="Kautmanova I."/>
            <person name="Kiss B."/>
            <person name="Kocsube S."/>
            <person name="Kotiranta H."/>
            <person name="LaButti K.M."/>
            <person name="Lechner B.E."/>
            <person name="Liimatainen K."/>
            <person name="Lipzen A."/>
            <person name="Lukacs Z."/>
            <person name="Mihaltcheva S."/>
            <person name="Morgado L.N."/>
            <person name="Niskanen T."/>
            <person name="Noordeloos M.E."/>
            <person name="Ohm R.A."/>
            <person name="Ortiz-Santana B."/>
            <person name="Ovrebo C."/>
            <person name="Racz N."/>
            <person name="Riley R."/>
            <person name="Savchenko A."/>
            <person name="Shiryaev A."/>
            <person name="Soop K."/>
            <person name="Spirin V."/>
            <person name="Szebenyi C."/>
            <person name="Tomsovsky M."/>
            <person name="Tulloss R.E."/>
            <person name="Uehling J."/>
            <person name="Grigoriev I.V."/>
            <person name="Vagvolgyi C."/>
            <person name="Papp T."/>
            <person name="Martin F.M."/>
            <person name="Miettinen O."/>
            <person name="Hibbett D.S."/>
            <person name="Nagy L.G."/>
        </authorList>
    </citation>
    <scope>NUCLEOTIDE SEQUENCE [LARGE SCALE GENOMIC DNA]</scope>
    <source>
        <strain evidence="9 10">HHB13444</strain>
    </source>
</reference>
<sequence>MDRQSFSLSPPGTAYWIPPWCLHRDPRNFSFPLSFWPERWLIASGQLRIEDARLPFSPPPDPYPDSNSTSCDFTGREKRSDAKVDFVHNDGAYIPFSYGPMNCPGKGLAMLEMRTVVCALLQRFEMRLREGWYPASFERGYKDYFSATRPELPVTLHLRW</sequence>
<evidence type="ECO:0000256" key="5">
    <source>
        <dbReference type="ARBA" id="ARBA00022723"/>
    </source>
</evidence>
<keyword evidence="8" id="KW-0503">Monooxygenase</keyword>
<keyword evidence="4" id="KW-0349">Heme</keyword>
<comment type="pathway">
    <text evidence="2">Secondary metabolite biosynthesis.</text>
</comment>
<evidence type="ECO:0000256" key="6">
    <source>
        <dbReference type="ARBA" id="ARBA00023002"/>
    </source>
</evidence>
<evidence type="ECO:0000256" key="2">
    <source>
        <dbReference type="ARBA" id="ARBA00005179"/>
    </source>
</evidence>
<proteinExistence type="inferred from homology"/>
<dbReference type="InterPro" id="IPR001128">
    <property type="entry name" value="Cyt_P450"/>
</dbReference>
<dbReference type="SUPFAM" id="SSF48264">
    <property type="entry name" value="Cytochrome P450"/>
    <property type="match status" value="1"/>
</dbReference>
<evidence type="ECO:0000256" key="8">
    <source>
        <dbReference type="ARBA" id="ARBA00023033"/>
    </source>
</evidence>
<evidence type="ECO:0000256" key="1">
    <source>
        <dbReference type="ARBA" id="ARBA00001971"/>
    </source>
</evidence>
<dbReference type="InterPro" id="IPR036396">
    <property type="entry name" value="Cyt_P450_sf"/>
</dbReference>
<name>A0A5C3NLQ8_9APHY</name>
<dbReference type="Proteomes" id="UP000308197">
    <property type="component" value="Unassembled WGS sequence"/>
</dbReference>
<dbReference type="AlphaFoldDB" id="A0A5C3NLQ8"/>
<evidence type="ECO:0000256" key="3">
    <source>
        <dbReference type="ARBA" id="ARBA00010617"/>
    </source>
</evidence>
<dbReference type="GO" id="GO:0004497">
    <property type="term" value="F:monooxygenase activity"/>
    <property type="evidence" value="ECO:0007669"/>
    <property type="project" value="UniProtKB-KW"/>
</dbReference>
<accession>A0A5C3NLQ8</accession>
<evidence type="ECO:0000256" key="7">
    <source>
        <dbReference type="ARBA" id="ARBA00023004"/>
    </source>
</evidence>
<protein>
    <submittedName>
        <fullName evidence="9">Cytochrome P450</fullName>
    </submittedName>
</protein>
<keyword evidence="6" id="KW-0560">Oxidoreductase</keyword>